<name>A0A6I6UMY6_9BACI</name>
<proteinExistence type="predicted"/>
<dbReference type="AlphaFoldDB" id="A0A6I6UMY6"/>
<organism evidence="1 2">
    <name type="scientific">Rossellomorea vietnamensis</name>
    <dbReference type="NCBI Taxonomy" id="218284"/>
    <lineage>
        <taxon>Bacteria</taxon>
        <taxon>Bacillati</taxon>
        <taxon>Bacillota</taxon>
        <taxon>Bacilli</taxon>
        <taxon>Bacillales</taxon>
        <taxon>Bacillaceae</taxon>
        <taxon>Rossellomorea</taxon>
    </lineage>
</organism>
<dbReference type="Proteomes" id="UP000465062">
    <property type="component" value="Chromosome"/>
</dbReference>
<dbReference type="EMBL" id="CP047394">
    <property type="protein sequence ID" value="QHE63268.1"/>
    <property type="molecule type" value="Genomic_DNA"/>
</dbReference>
<evidence type="ECO:0000313" key="2">
    <source>
        <dbReference type="Proteomes" id="UP000465062"/>
    </source>
</evidence>
<dbReference type="InterPro" id="IPR031681">
    <property type="entry name" value="YwqH-like"/>
</dbReference>
<evidence type="ECO:0000313" key="1">
    <source>
        <dbReference type="EMBL" id="QHE63268.1"/>
    </source>
</evidence>
<dbReference type="Pfam" id="PF16888">
    <property type="entry name" value="YwqH-like"/>
    <property type="match status" value="1"/>
</dbReference>
<protein>
    <submittedName>
        <fullName evidence="1">DUF5082 domain-containing protein</fullName>
    </submittedName>
</protein>
<gene>
    <name evidence="1" type="ORF">FHE72_21475</name>
</gene>
<dbReference type="RefSeq" id="WP_159362947.1">
    <property type="nucleotide sequence ID" value="NZ_CP047394.1"/>
</dbReference>
<sequence>MTFFIKGMTTLSYLSYMQAQLAEKKEQVHRLESCARELENIQSEFVHNQNQIKNPELSPHTWKGQLANAFDEVREDISLSYRDLYQMQLTESITTIENKITALYSEIQSLQYSISQEISRINEEKRKGENIGG</sequence>
<reference evidence="1 2" key="1">
    <citation type="submission" date="2019-06" db="EMBL/GenBank/DDBJ databases">
        <title>An operon consisting of a P-type ATPase gene and a transcriptional regular gene given the different cadmium resistance in Bacillus vietamensis 151-6 and Bacillus marisflavi 151-25.</title>
        <authorList>
            <person name="Yu X."/>
        </authorList>
    </citation>
    <scope>NUCLEOTIDE SEQUENCE [LARGE SCALE GENOMIC DNA]</scope>
    <source>
        <strain evidence="1 2">151-6</strain>
    </source>
</reference>
<accession>A0A6I6UMY6</accession>
<dbReference type="KEGG" id="bvq:FHE72_21475"/>